<dbReference type="Gene3D" id="1.25.40.20">
    <property type="entry name" value="Ankyrin repeat-containing domain"/>
    <property type="match status" value="1"/>
</dbReference>
<name>A0AAP0RE17_LIQFO</name>
<sequence>MNNQDKIFEPKMASVSADVFSRYMPLHKAALKGDWESAKRFFDSDPAAVTAIITEFSETVLHIVVGTRTINATHFLKQLLKLIPLDVALETLTDGWGETALDGAAVYGNTEAAKLIVEHSPRLPNIRNGLLVVLVAYPIRCLL</sequence>
<dbReference type="InterPro" id="IPR036770">
    <property type="entry name" value="Ankyrin_rpt-contain_sf"/>
</dbReference>
<dbReference type="InterPro" id="IPR002110">
    <property type="entry name" value="Ankyrin_rpt"/>
</dbReference>
<dbReference type="EMBL" id="JBBPBK010000011">
    <property type="protein sequence ID" value="KAK9275255.1"/>
    <property type="molecule type" value="Genomic_DNA"/>
</dbReference>
<proteinExistence type="predicted"/>
<dbReference type="Pfam" id="PF12796">
    <property type="entry name" value="Ank_2"/>
    <property type="match status" value="1"/>
</dbReference>
<evidence type="ECO:0000313" key="1">
    <source>
        <dbReference type="EMBL" id="KAK9275255.1"/>
    </source>
</evidence>
<dbReference type="SUPFAM" id="SSF48403">
    <property type="entry name" value="Ankyrin repeat"/>
    <property type="match status" value="1"/>
</dbReference>
<dbReference type="AlphaFoldDB" id="A0AAP0RE17"/>
<dbReference type="Proteomes" id="UP001415857">
    <property type="component" value="Unassembled WGS sequence"/>
</dbReference>
<reference evidence="1 2" key="1">
    <citation type="journal article" date="2024" name="Plant J.">
        <title>Genome sequences and population genomics reveal climatic adaptation and genomic divergence between two closely related sweetgum species.</title>
        <authorList>
            <person name="Xu W.Q."/>
            <person name="Ren C.Q."/>
            <person name="Zhang X.Y."/>
            <person name="Comes H.P."/>
            <person name="Liu X.H."/>
            <person name="Li Y.G."/>
            <person name="Kettle C.J."/>
            <person name="Jalonen R."/>
            <person name="Gaisberger H."/>
            <person name="Ma Y.Z."/>
            <person name="Qiu Y.X."/>
        </authorList>
    </citation>
    <scope>NUCLEOTIDE SEQUENCE [LARGE SCALE GENOMIC DNA]</scope>
    <source>
        <strain evidence="1">Hangzhou</strain>
    </source>
</reference>
<organism evidence="1 2">
    <name type="scientific">Liquidambar formosana</name>
    <name type="common">Formosan gum</name>
    <dbReference type="NCBI Taxonomy" id="63359"/>
    <lineage>
        <taxon>Eukaryota</taxon>
        <taxon>Viridiplantae</taxon>
        <taxon>Streptophyta</taxon>
        <taxon>Embryophyta</taxon>
        <taxon>Tracheophyta</taxon>
        <taxon>Spermatophyta</taxon>
        <taxon>Magnoliopsida</taxon>
        <taxon>eudicotyledons</taxon>
        <taxon>Gunneridae</taxon>
        <taxon>Pentapetalae</taxon>
        <taxon>Saxifragales</taxon>
        <taxon>Altingiaceae</taxon>
        <taxon>Liquidambar</taxon>
    </lineage>
</organism>
<protein>
    <recommendedName>
        <fullName evidence="3">Ankyrin repeat protein</fullName>
    </recommendedName>
</protein>
<evidence type="ECO:0008006" key="3">
    <source>
        <dbReference type="Google" id="ProtNLM"/>
    </source>
</evidence>
<accession>A0AAP0RE17</accession>
<keyword evidence="2" id="KW-1185">Reference proteome</keyword>
<dbReference type="PANTHER" id="PTHR47303:SF1">
    <property type="entry name" value="NF-KAPPA-B INHIBITOR BETA"/>
    <property type="match status" value="1"/>
</dbReference>
<evidence type="ECO:0000313" key="2">
    <source>
        <dbReference type="Proteomes" id="UP001415857"/>
    </source>
</evidence>
<dbReference type="PANTHER" id="PTHR47303">
    <property type="match status" value="1"/>
</dbReference>
<gene>
    <name evidence="1" type="ORF">L1049_022517</name>
</gene>
<comment type="caution">
    <text evidence="1">The sequence shown here is derived from an EMBL/GenBank/DDBJ whole genome shotgun (WGS) entry which is preliminary data.</text>
</comment>